<dbReference type="PANTHER" id="PTHR13763:SF9">
    <property type="entry name" value="BRCA1-ASSOCIATED RING DOMAIN PROTEIN 1"/>
    <property type="match status" value="1"/>
</dbReference>
<dbReference type="GO" id="GO:0045944">
    <property type="term" value="P:positive regulation of transcription by RNA polymerase II"/>
    <property type="evidence" value="ECO:0007669"/>
    <property type="project" value="TreeGrafter"/>
</dbReference>
<dbReference type="AlphaFoldDB" id="A0AAQ3NDW8"/>
<dbReference type="GO" id="GO:0000724">
    <property type="term" value="P:double-strand break repair via homologous recombination"/>
    <property type="evidence" value="ECO:0007669"/>
    <property type="project" value="TreeGrafter"/>
</dbReference>
<dbReference type="SUPFAM" id="SSF52113">
    <property type="entry name" value="BRCT domain"/>
    <property type="match status" value="2"/>
</dbReference>
<evidence type="ECO:0000259" key="10">
    <source>
        <dbReference type="PROSITE" id="PS50172"/>
    </source>
</evidence>
<evidence type="ECO:0000313" key="12">
    <source>
        <dbReference type="EMBL" id="WVZ06883.1"/>
    </source>
</evidence>
<keyword evidence="6" id="KW-0862">Zinc</keyword>
<comment type="subcellular location">
    <subcellularLocation>
        <location evidence="1">Nucleus</location>
    </subcellularLocation>
</comment>
<dbReference type="Pfam" id="PF13771">
    <property type="entry name" value="zf-HC5HC2H"/>
    <property type="match status" value="1"/>
</dbReference>
<proteinExistence type="predicted"/>
<feature type="compositionally biased region" description="Basic residues" evidence="9">
    <location>
        <begin position="428"/>
        <end position="440"/>
    </location>
</feature>
<name>A0AAQ3NDW8_VIGMU</name>
<evidence type="ECO:0000256" key="3">
    <source>
        <dbReference type="ARBA" id="ARBA00022737"/>
    </source>
</evidence>
<dbReference type="FunFam" id="3.40.50.10190:FF:000006">
    <property type="entry name" value="Breast cancer type 1 susceptibility protein homolog"/>
    <property type="match status" value="1"/>
</dbReference>
<feature type="region of interest" description="Disordered" evidence="9">
    <location>
        <begin position="428"/>
        <end position="448"/>
    </location>
</feature>
<keyword evidence="3" id="KW-0677">Repeat</keyword>
<dbReference type="InterPro" id="IPR034732">
    <property type="entry name" value="EPHD"/>
</dbReference>
<evidence type="ECO:0000256" key="7">
    <source>
        <dbReference type="ARBA" id="ARBA00023204"/>
    </source>
</evidence>
<dbReference type="Proteomes" id="UP001374535">
    <property type="component" value="Chromosome 6"/>
</dbReference>
<dbReference type="GO" id="GO:0005634">
    <property type="term" value="C:nucleus"/>
    <property type="evidence" value="ECO:0007669"/>
    <property type="project" value="UniProtKB-SubCell"/>
</dbReference>
<feature type="domain" description="PHD-type" evidence="11">
    <location>
        <begin position="280"/>
        <end position="419"/>
    </location>
</feature>
<gene>
    <name evidence="12" type="ORF">V8G54_020229</name>
</gene>
<dbReference type="CDD" id="cd15571">
    <property type="entry name" value="ePHD"/>
    <property type="match status" value="1"/>
</dbReference>
<dbReference type="PROSITE" id="PS51805">
    <property type="entry name" value="EPHD"/>
    <property type="match status" value="1"/>
</dbReference>
<evidence type="ECO:0000256" key="1">
    <source>
        <dbReference type="ARBA" id="ARBA00004123"/>
    </source>
</evidence>
<dbReference type="Gene3D" id="3.40.50.10190">
    <property type="entry name" value="BRCT domain"/>
    <property type="match status" value="2"/>
</dbReference>
<feature type="compositionally biased region" description="Polar residues" evidence="9">
    <location>
        <begin position="225"/>
        <end position="239"/>
    </location>
</feature>
<feature type="domain" description="BRCT" evidence="10">
    <location>
        <begin position="569"/>
        <end position="683"/>
    </location>
</feature>
<dbReference type="EMBL" id="CP144695">
    <property type="protein sequence ID" value="WVZ06883.1"/>
    <property type="molecule type" value="Genomic_DNA"/>
</dbReference>
<dbReference type="Gene3D" id="3.30.40.10">
    <property type="entry name" value="Zinc/RING finger domain, C3HC4 (zinc finger)"/>
    <property type="match status" value="1"/>
</dbReference>
<evidence type="ECO:0000256" key="5">
    <source>
        <dbReference type="ARBA" id="ARBA00022771"/>
    </source>
</evidence>
<keyword evidence="7" id="KW-0234">DNA repair</keyword>
<dbReference type="FunFam" id="3.40.50.10190:FF:000092">
    <property type="entry name" value="BRCA1-associated RING domain protein 1"/>
    <property type="match status" value="1"/>
</dbReference>
<keyword evidence="5" id="KW-0863">Zinc-finger</keyword>
<dbReference type="PROSITE" id="PS50172">
    <property type="entry name" value="BRCT"/>
    <property type="match status" value="2"/>
</dbReference>
<dbReference type="CDD" id="cd17734">
    <property type="entry name" value="BRCT_Bard1_rpt1"/>
    <property type="match status" value="1"/>
</dbReference>
<feature type="region of interest" description="Disordered" evidence="9">
    <location>
        <begin position="189"/>
        <end position="276"/>
    </location>
</feature>
<accession>A0AAQ3NDW8</accession>
<evidence type="ECO:0000313" key="13">
    <source>
        <dbReference type="Proteomes" id="UP001374535"/>
    </source>
</evidence>
<feature type="domain" description="BRCT" evidence="10">
    <location>
        <begin position="458"/>
        <end position="548"/>
    </location>
</feature>
<keyword evidence="13" id="KW-1185">Reference proteome</keyword>
<keyword evidence="4" id="KW-0227">DNA damage</keyword>
<keyword evidence="2" id="KW-0479">Metal-binding</keyword>
<evidence type="ECO:0000256" key="2">
    <source>
        <dbReference type="ARBA" id="ARBA00022723"/>
    </source>
</evidence>
<dbReference type="GO" id="GO:0004842">
    <property type="term" value="F:ubiquitin-protein transferase activity"/>
    <property type="evidence" value="ECO:0007669"/>
    <property type="project" value="TreeGrafter"/>
</dbReference>
<dbReference type="InterPro" id="IPR036420">
    <property type="entry name" value="BRCT_dom_sf"/>
</dbReference>
<evidence type="ECO:0000256" key="9">
    <source>
        <dbReference type="SAM" id="MobiDB-lite"/>
    </source>
</evidence>
<protein>
    <submittedName>
        <fullName evidence="12">Uncharacterized protein</fullName>
    </submittedName>
</protein>
<organism evidence="12 13">
    <name type="scientific">Vigna mungo</name>
    <name type="common">Black gram</name>
    <name type="synonym">Phaseolus mungo</name>
    <dbReference type="NCBI Taxonomy" id="3915"/>
    <lineage>
        <taxon>Eukaryota</taxon>
        <taxon>Viridiplantae</taxon>
        <taxon>Streptophyta</taxon>
        <taxon>Embryophyta</taxon>
        <taxon>Tracheophyta</taxon>
        <taxon>Spermatophyta</taxon>
        <taxon>Magnoliopsida</taxon>
        <taxon>eudicotyledons</taxon>
        <taxon>Gunneridae</taxon>
        <taxon>Pentapetalae</taxon>
        <taxon>rosids</taxon>
        <taxon>fabids</taxon>
        <taxon>Fabales</taxon>
        <taxon>Fabaceae</taxon>
        <taxon>Papilionoideae</taxon>
        <taxon>50 kb inversion clade</taxon>
        <taxon>NPAAA clade</taxon>
        <taxon>indigoferoid/millettioid clade</taxon>
        <taxon>Phaseoleae</taxon>
        <taxon>Vigna</taxon>
    </lineage>
</organism>
<evidence type="ECO:0000256" key="6">
    <source>
        <dbReference type="ARBA" id="ARBA00022833"/>
    </source>
</evidence>
<dbReference type="InterPro" id="IPR013083">
    <property type="entry name" value="Znf_RING/FYVE/PHD"/>
</dbReference>
<dbReference type="PANTHER" id="PTHR13763">
    <property type="entry name" value="BREAST CANCER TYPE 1 SUSCEPTIBILITY PROTEIN BRCA1"/>
    <property type="match status" value="1"/>
</dbReference>
<dbReference type="GO" id="GO:0008270">
    <property type="term" value="F:zinc ion binding"/>
    <property type="evidence" value="ECO:0007669"/>
    <property type="project" value="UniProtKB-KW"/>
</dbReference>
<dbReference type="Pfam" id="PF00533">
    <property type="entry name" value="BRCT"/>
    <property type="match status" value="1"/>
</dbReference>
<sequence length="683" mass="75369">MRGRGSWMWWKGKIENLKESKERKRKVARALKMKTSSLGGGNEIYGRALASSQEISAVHFEFVQEAGVTSLQPPFLRVRYFFIFVVYSCLTDCVTTGTGSECAACNAKYAQTGDERVLKPCQAILNSTSSSIQAGKLPLNLPNLNKVGVVKNLKSKIAVHDKAEELELSHGRGKPNLMQSFQMEMDVNQVTQSAPDSPPFCDTKGSDNDCSDQDSEHPLPPDRLGNSSLKRACTGNGNLNEKMGQLRSESSASETEGLERDPKRQKVQPTDAPNDFTPTGSICSFCQSSKTSEATGPMLHYANGNLVTGDAAIKPNVIPVHRVCIDCQLKTALNLNLLKTIYNATRAPQVYFVDEVVKNLKAELARGAKLKCSKCNLKGAALGCYVKSCRRTYHVPCALDIPACRWDHEDFLLLCPFHSNVKFPHEKSRSKKQAVRKHPNLPHLPSHHLNTLEASQDEGKSMVFCGSALSNEEKVLLLNYASKVGATVTKFWTSNVTHVIASTDANGACSRTLKVLMAILNGRWVLKLDWIKACMEEKNPVEEEPYEISVDNQGCQGGPRAGRLKALANEPKLFSGLKFYFSGDYVSTYKEDLEELIEVGGGAVLRSKEELEAQRHECKVNSPKFLVVYNLDPPQGCKLGEEVSILWQRLNDAEDLAANTLQVIGHTWILESIAACKLQPFVN</sequence>
<evidence type="ECO:0000259" key="11">
    <source>
        <dbReference type="PROSITE" id="PS51805"/>
    </source>
</evidence>
<evidence type="ECO:0000256" key="4">
    <source>
        <dbReference type="ARBA" id="ARBA00022763"/>
    </source>
</evidence>
<dbReference type="InterPro" id="IPR001357">
    <property type="entry name" value="BRCT_dom"/>
</dbReference>
<reference evidence="12 13" key="1">
    <citation type="journal article" date="2023" name="Life. Sci Alliance">
        <title>Evolutionary insights into 3D genome organization and epigenetic landscape of Vigna mungo.</title>
        <authorList>
            <person name="Junaid A."/>
            <person name="Singh B."/>
            <person name="Bhatia S."/>
        </authorList>
    </citation>
    <scope>NUCLEOTIDE SEQUENCE [LARGE SCALE GENOMIC DNA]</scope>
    <source>
        <strain evidence="12">Urdbean</strain>
    </source>
</reference>
<dbReference type="SMART" id="SM00292">
    <property type="entry name" value="BRCT"/>
    <property type="match status" value="2"/>
</dbReference>
<evidence type="ECO:0000256" key="8">
    <source>
        <dbReference type="ARBA" id="ARBA00023242"/>
    </source>
</evidence>
<dbReference type="InterPro" id="IPR031099">
    <property type="entry name" value="BRCA1-associated"/>
</dbReference>
<keyword evidence="8" id="KW-0539">Nucleus</keyword>